<proteinExistence type="predicted"/>
<feature type="domain" description="Tyrosine-protein phosphatase" evidence="3">
    <location>
        <begin position="15"/>
        <end position="157"/>
    </location>
</feature>
<dbReference type="SUPFAM" id="SSF52799">
    <property type="entry name" value="(Phosphotyrosine protein) phosphatases II"/>
    <property type="match status" value="1"/>
</dbReference>
<name>A0AAU9JDD0_9CILI</name>
<dbReference type="AlphaFoldDB" id="A0AAU9JDD0"/>
<feature type="domain" description="Tyrosine specific protein phosphatases" evidence="4">
    <location>
        <begin position="81"/>
        <end position="135"/>
    </location>
</feature>
<dbReference type="PANTHER" id="PTHR46377:SF1">
    <property type="entry name" value="DUAL SPECIFICITY PROTEIN PHOSPHATASE 19"/>
    <property type="match status" value="1"/>
</dbReference>
<evidence type="ECO:0000313" key="5">
    <source>
        <dbReference type="EMBL" id="CAG9323763.1"/>
    </source>
</evidence>
<dbReference type="PROSITE" id="PS50054">
    <property type="entry name" value="TYR_PHOSPHATASE_DUAL"/>
    <property type="match status" value="1"/>
</dbReference>
<dbReference type="InterPro" id="IPR016130">
    <property type="entry name" value="Tyr_Pase_AS"/>
</dbReference>
<dbReference type="InterPro" id="IPR020422">
    <property type="entry name" value="TYR_PHOSPHATASE_DUAL_dom"/>
</dbReference>
<reference evidence="5" key="1">
    <citation type="submission" date="2021-09" db="EMBL/GenBank/DDBJ databases">
        <authorList>
            <consortium name="AG Swart"/>
            <person name="Singh M."/>
            <person name="Singh A."/>
            <person name="Seah K."/>
            <person name="Emmerich C."/>
        </authorList>
    </citation>
    <scope>NUCLEOTIDE SEQUENCE</scope>
    <source>
        <strain evidence="5">ATCC30299</strain>
    </source>
</reference>
<dbReference type="SMART" id="SM00195">
    <property type="entry name" value="DSPc"/>
    <property type="match status" value="1"/>
</dbReference>
<dbReference type="GO" id="GO:0008579">
    <property type="term" value="F:JUN kinase phosphatase activity"/>
    <property type="evidence" value="ECO:0007669"/>
    <property type="project" value="TreeGrafter"/>
</dbReference>
<evidence type="ECO:0000313" key="6">
    <source>
        <dbReference type="Proteomes" id="UP001162131"/>
    </source>
</evidence>
<dbReference type="PROSITE" id="PS50056">
    <property type="entry name" value="TYR_PHOSPHATASE_2"/>
    <property type="match status" value="1"/>
</dbReference>
<dbReference type="InterPro" id="IPR029021">
    <property type="entry name" value="Prot-tyrosine_phosphatase-like"/>
</dbReference>
<comment type="caution">
    <text evidence="5">The sequence shown here is derived from an EMBL/GenBank/DDBJ whole genome shotgun (WGS) entry which is preliminary data.</text>
</comment>
<dbReference type="CDD" id="cd14498">
    <property type="entry name" value="DSP"/>
    <property type="match status" value="1"/>
</dbReference>
<sequence length="161" mass="17821">MSISEEDMLNALFSPISQVDSIVYIGNRAGSQDLELLKSHNIKRILQIQSIDASPLFPNDFIYHCIVLGDSPYNDLSQVIPDALGFIADAISTNQRVFVHCDAGASRSGSIIVAYLIGKHAILFEEALEIARSRRACISPNPGFERQLRQLNPNALHQIFI</sequence>
<dbReference type="GO" id="GO:0005737">
    <property type="term" value="C:cytoplasm"/>
    <property type="evidence" value="ECO:0007669"/>
    <property type="project" value="TreeGrafter"/>
</dbReference>
<evidence type="ECO:0000259" key="4">
    <source>
        <dbReference type="PROSITE" id="PS50056"/>
    </source>
</evidence>
<organism evidence="5 6">
    <name type="scientific">Blepharisma stoltei</name>
    <dbReference type="NCBI Taxonomy" id="1481888"/>
    <lineage>
        <taxon>Eukaryota</taxon>
        <taxon>Sar</taxon>
        <taxon>Alveolata</taxon>
        <taxon>Ciliophora</taxon>
        <taxon>Postciliodesmatophora</taxon>
        <taxon>Heterotrichea</taxon>
        <taxon>Heterotrichida</taxon>
        <taxon>Blepharismidae</taxon>
        <taxon>Blepharisma</taxon>
    </lineage>
</organism>
<evidence type="ECO:0000259" key="3">
    <source>
        <dbReference type="PROSITE" id="PS50054"/>
    </source>
</evidence>
<dbReference type="EMBL" id="CAJZBQ010000035">
    <property type="protein sequence ID" value="CAG9323763.1"/>
    <property type="molecule type" value="Genomic_DNA"/>
</dbReference>
<evidence type="ECO:0000256" key="1">
    <source>
        <dbReference type="ARBA" id="ARBA00022801"/>
    </source>
</evidence>
<dbReference type="Gene3D" id="3.90.190.10">
    <property type="entry name" value="Protein tyrosine phosphatase superfamily"/>
    <property type="match status" value="1"/>
</dbReference>
<dbReference type="InterPro" id="IPR000340">
    <property type="entry name" value="Dual-sp_phosphatase_cat-dom"/>
</dbReference>
<dbReference type="PROSITE" id="PS00383">
    <property type="entry name" value="TYR_PHOSPHATASE_1"/>
    <property type="match status" value="1"/>
</dbReference>
<evidence type="ECO:0000256" key="2">
    <source>
        <dbReference type="ARBA" id="ARBA00022912"/>
    </source>
</evidence>
<dbReference type="Proteomes" id="UP001162131">
    <property type="component" value="Unassembled WGS sequence"/>
</dbReference>
<accession>A0AAU9JDD0</accession>
<keyword evidence="6" id="KW-1185">Reference proteome</keyword>
<dbReference type="Pfam" id="PF00782">
    <property type="entry name" value="DSPc"/>
    <property type="match status" value="1"/>
</dbReference>
<keyword evidence="1" id="KW-0378">Hydrolase</keyword>
<gene>
    <name evidence="5" type="ORF">BSTOLATCC_MIC34799</name>
</gene>
<dbReference type="InterPro" id="IPR000387">
    <property type="entry name" value="Tyr_Pase_dom"/>
</dbReference>
<dbReference type="PANTHER" id="PTHR46377">
    <property type="entry name" value="DUAL SPECIFICITY PROTEIN PHOSPHATASE 19"/>
    <property type="match status" value="1"/>
</dbReference>
<evidence type="ECO:0008006" key="7">
    <source>
        <dbReference type="Google" id="ProtNLM"/>
    </source>
</evidence>
<keyword evidence="2" id="KW-0904">Protein phosphatase</keyword>
<protein>
    <recommendedName>
        <fullName evidence="7">Dual specificity protein phosphatase</fullName>
    </recommendedName>
</protein>